<dbReference type="GO" id="GO:0042597">
    <property type="term" value="C:periplasmic space"/>
    <property type="evidence" value="ECO:0007669"/>
    <property type="project" value="UniProtKB-SubCell"/>
</dbReference>
<keyword evidence="4 5" id="KW-0574">Periplasm</keyword>
<accession>Q1N5N2</accession>
<comment type="subcellular location">
    <subcellularLocation>
        <location evidence="1 5">Periplasm</location>
    </subcellularLocation>
</comment>
<name>Q1N5N2_9GAMM</name>
<comment type="function">
    <text evidence="5">Required for the activity of the bacterial periplasmic transport system of putrescine.</text>
</comment>
<dbReference type="PANTHER" id="PTHR30222:SF12">
    <property type="entry name" value="NORSPERMIDINE SENSOR"/>
    <property type="match status" value="1"/>
</dbReference>
<dbReference type="SUPFAM" id="SSF53850">
    <property type="entry name" value="Periplasmic binding protein-like II"/>
    <property type="match status" value="1"/>
</dbReference>
<sequence>MKTIAKSLIGAAIAVSVSGAAIADTVRIYNWSDYIAEDTIDNFTKETGIKVTYDVFDSNEVLEAKVLSGQSGYDVVVPTSDYLARHIKAGAYQKIDKSKIPNWDNLDKDLLAALENYDSGNEYGVPYQWGTTGIGYNVAKVEAILGEKAPTDSWDLIFDPKYSSKLKECGISVLDSAGEVLPLVLNYLGLDPNSKNKGDYDKAEEKMLSIRDNIRYFHSSRYISDLANGDLCVAIGWSGDVFQAAARAEEAENGVEIAYYIPKEGTAMWSDMMAIPKDAKNVEQAHKWINYILDPKVGADLTNYVWYGSPNQAAKQHIDEEILSDPGIFPPEGTKLFTFEVLPNKINRIMTRTWTSIKSGK</sequence>
<dbReference type="Proteomes" id="UP000004263">
    <property type="component" value="Unassembled WGS sequence"/>
</dbReference>
<evidence type="ECO:0000313" key="7">
    <source>
        <dbReference type="EMBL" id="EAT13910.1"/>
    </source>
</evidence>
<keyword evidence="2 5" id="KW-0813">Transport</keyword>
<dbReference type="OrthoDB" id="9769319at2"/>
<dbReference type="GO" id="GO:0019808">
    <property type="term" value="F:polyamine binding"/>
    <property type="evidence" value="ECO:0007669"/>
    <property type="project" value="InterPro"/>
</dbReference>
<dbReference type="Gene3D" id="3.40.190.10">
    <property type="entry name" value="Periplasmic binding protein-like II"/>
    <property type="match status" value="2"/>
</dbReference>
<gene>
    <name evidence="7" type="ORF">RED65_10969</name>
</gene>
<evidence type="ECO:0000256" key="5">
    <source>
        <dbReference type="PIRNR" id="PIRNR019574"/>
    </source>
</evidence>
<evidence type="ECO:0000256" key="3">
    <source>
        <dbReference type="ARBA" id="ARBA00022729"/>
    </source>
</evidence>
<dbReference type="EMBL" id="AAQH01000001">
    <property type="protein sequence ID" value="EAT13910.1"/>
    <property type="molecule type" value="Genomic_DNA"/>
</dbReference>
<keyword evidence="3 6" id="KW-0732">Signal</keyword>
<dbReference type="InterPro" id="IPR001188">
    <property type="entry name" value="Sperm_putr-bd"/>
</dbReference>
<protein>
    <recommendedName>
        <fullName evidence="5">Putrescine-binding periplasmic protein</fullName>
    </recommendedName>
</protein>
<dbReference type="PRINTS" id="PR00909">
    <property type="entry name" value="SPERMDNBNDNG"/>
</dbReference>
<dbReference type="PANTHER" id="PTHR30222">
    <property type="entry name" value="SPERMIDINE/PUTRESCINE-BINDING PERIPLASMIC PROTEIN"/>
    <property type="match status" value="1"/>
</dbReference>
<feature type="signal peptide" evidence="6">
    <location>
        <begin position="1"/>
        <end position="23"/>
    </location>
</feature>
<organism evidence="7 8">
    <name type="scientific">Bermanella marisrubri</name>
    <dbReference type="NCBI Taxonomy" id="207949"/>
    <lineage>
        <taxon>Bacteria</taxon>
        <taxon>Pseudomonadati</taxon>
        <taxon>Pseudomonadota</taxon>
        <taxon>Gammaproteobacteria</taxon>
        <taxon>Oceanospirillales</taxon>
        <taxon>Oceanospirillaceae</taxon>
        <taxon>Bermanella</taxon>
    </lineage>
</organism>
<evidence type="ECO:0000256" key="2">
    <source>
        <dbReference type="ARBA" id="ARBA00022448"/>
    </source>
</evidence>
<dbReference type="GO" id="GO:0015846">
    <property type="term" value="P:polyamine transport"/>
    <property type="evidence" value="ECO:0007669"/>
    <property type="project" value="InterPro"/>
</dbReference>
<dbReference type="CDD" id="cd13659">
    <property type="entry name" value="PBP2_PotF"/>
    <property type="match status" value="1"/>
</dbReference>
<dbReference type="PIRSF" id="PIRSF019574">
    <property type="entry name" value="Periplasmic_polyamine_BP"/>
    <property type="match status" value="1"/>
</dbReference>
<dbReference type="HOGENOM" id="CLU_026974_1_4_6"/>
<comment type="caution">
    <text evidence="7">The sequence shown here is derived from an EMBL/GenBank/DDBJ whole genome shotgun (WGS) entry which is preliminary data.</text>
</comment>
<dbReference type="STRING" id="207949.RED65_10969"/>
<evidence type="ECO:0000256" key="4">
    <source>
        <dbReference type="ARBA" id="ARBA00022764"/>
    </source>
</evidence>
<evidence type="ECO:0000313" key="8">
    <source>
        <dbReference type="Proteomes" id="UP000004263"/>
    </source>
</evidence>
<evidence type="ECO:0000256" key="1">
    <source>
        <dbReference type="ARBA" id="ARBA00004418"/>
    </source>
</evidence>
<dbReference type="RefSeq" id="WP_007017328.1">
    <property type="nucleotide sequence ID" value="NZ_CH724113.1"/>
</dbReference>
<keyword evidence="8" id="KW-1185">Reference proteome</keyword>
<comment type="similarity">
    <text evidence="5">Belongs to the bacterial solute-binding protein PotD/PotF family.</text>
</comment>
<dbReference type="AlphaFoldDB" id="Q1N5N2"/>
<dbReference type="InterPro" id="IPR006059">
    <property type="entry name" value="SBP"/>
</dbReference>
<dbReference type="Pfam" id="PF13416">
    <property type="entry name" value="SBP_bac_8"/>
    <property type="match status" value="1"/>
</dbReference>
<feature type="chain" id="PRO_5004194587" description="Putrescine-binding periplasmic protein" evidence="6">
    <location>
        <begin position="24"/>
        <end position="361"/>
    </location>
</feature>
<reference evidence="7 8" key="1">
    <citation type="submission" date="2006-03" db="EMBL/GenBank/DDBJ databases">
        <authorList>
            <person name="Pinhassi J."/>
            <person name="Pedros-Alio C."/>
            <person name="Ferriera S."/>
            <person name="Johnson J."/>
            <person name="Kravitz S."/>
            <person name="Halpern A."/>
            <person name="Remington K."/>
            <person name="Beeson K."/>
            <person name="Tran B."/>
            <person name="Rogers Y.-H."/>
            <person name="Friedman R."/>
            <person name="Venter J.C."/>
        </authorList>
    </citation>
    <scope>NUCLEOTIDE SEQUENCE [LARGE SCALE GENOMIC DNA]</scope>
    <source>
        <strain evidence="7 8">RED65</strain>
    </source>
</reference>
<proteinExistence type="inferred from homology"/>
<evidence type="ECO:0000256" key="6">
    <source>
        <dbReference type="SAM" id="SignalP"/>
    </source>
</evidence>